<evidence type="ECO:0000256" key="6">
    <source>
        <dbReference type="ARBA" id="ARBA00023163"/>
    </source>
</evidence>
<dbReference type="Proteomes" id="UP001319827">
    <property type="component" value="Chromosome"/>
</dbReference>
<organism evidence="7 8">
    <name type="scientific">Desulfuromonas versatilis</name>
    <dbReference type="NCBI Taxonomy" id="2802975"/>
    <lineage>
        <taxon>Bacteria</taxon>
        <taxon>Pseudomonadati</taxon>
        <taxon>Thermodesulfobacteriota</taxon>
        <taxon>Desulfuromonadia</taxon>
        <taxon>Desulfuromonadales</taxon>
        <taxon>Desulfuromonadaceae</taxon>
        <taxon>Desulfuromonas</taxon>
    </lineage>
</organism>
<dbReference type="EMBL" id="AP024355">
    <property type="protein sequence ID" value="BCR03535.1"/>
    <property type="molecule type" value="Genomic_DNA"/>
</dbReference>
<keyword evidence="2" id="KW-0678">Repressor</keyword>
<proteinExistence type="inferred from homology"/>
<keyword evidence="6" id="KW-0804">Transcription</keyword>
<accession>A0ABM8HMJ8</accession>
<evidence type="ECO:0000313" key="8">
    <source>
        <dbReference type="Proteomes" id="UP001319827"/>
    </source>
</evidence>
<dbReference type="InterPro" id="IPR036390">
    <property type="entry name" value="WH_DNA-bd_sf"/>
</dbReference>
<gene>
    <name evidence="7" type="ORF">DESUT3_06040</name>
</gene>
<dbReference type="CDD" id="cd07153">
    <property type="entry name" value="Fur_like"/>
    <property type="match status" value="1"/>
</dbReference>
<evidence type="ECO:0000313" key="7">
    <source>
        <dbReference type="EMBL" id="BCR03535.1"/>
    </source>
</evidence>
<evidence type="ECO:0000256" key="2">
    <source>
        <dbReference type="ARBA" id="ARBA00022491"/>
    </source>
</evidence>
<sequence>MPTMDQPRLENLLTSFTEACRQAGLKLTHQRLEIFRELAVAVDHPTAETLHQRLLQRISTLSLDTVYRTLATFCEYNLVQKVETVESQARFEVVHSRHHHLICKHCREIIDFDWPFFDTAGLPEAIRGWGKVDSRHVVVYGVCDKCLK</sequence>
<dbReference type="InterPro" id="IPR002481">
    <property type="entry name" value="FUR"/>
</dbReference>
<reference evidence="7 8" key="2">
    <citation type="journal article" date="2021" name="Int. J. Syst. Evol. Microbiol.">
        <title>Isolation and Polyphasic Characterization of Desulfuromonas versatilis sp. Nov., an Electrogenic Bacteria Capable of Versatile Metabolism Isolated from a Graphene Oxide-Reducing Enrichment Culture.</title>
        <authorList>
            <person name="Xie L."/>
            <person name="Yoshida N."/>
            <person name="Ishii S."/>
            <person name="Meng L."/>
        </authorList>
    </citation>
    <scope>NUCLEOTIDE SEQUENCE [LARGE SCALE GENOMIC DNA]</scope>
    <source>
        <strain evidence="7 8">NIT-T3</strain>
    </source>
</reference>
<dbReference type="Gene3D" id="3.30.1490.190">
    <property type="match status" value="1"/>
</dbReference>
<dbReference type="Gene3D" id="1.10.10.10">
    <property type="entry name" value="Winged helix-like DNA-binding domain superfamily/Winged helix DNA-binding domain"/>
    <property type="match status" value="1"/>
</dbReference>
<keyword evidence="3" id="KW-0862">Zinc</keyword>
<keyword evidence="5" id="KW-0238">DNA-binding</keyword>
<protein>
    <submittedName>
        <fullName evidence="7">Transcriptional repressor</fullName>
    </submittedName>
</protein>
<dbReference type="Pfam" id="PF01475">
    <property type="entry name" value="FUR"/>
    <property type="match status" value="1"/>
</dbReference>
<reference evidence="7 8" key="1">
    <citation type="journal article" date="2016" name="C (Basel)">
        <title>Selective Growth of and Electricity Production by Marine Exoelectrogenic Bacteria in Self-Aggregated Hydrogel of Microbially Reduced Graphene Oxide.</title>
        <authorList>
            <person name="Yoshida N."/>
            <person name="Goto Y."/>
            <person name="Miyata Y."/>
        </authorList>
    </citation>
    <scope>NUCLEOTIDE SEQUENCE [LARGE SCALE GENOMIC DNA]</scope>
    <source>
        <strain evidence="7 8">NIT-T3</strain>
    </source>
</reference>
<dbReference type="InterPro" id="IPR043135">
    <property type="entry name" value="Fur_C"/>
</dbReference>
<keyword evidence="4" id="KW-0805">Transcription regulation</keyword>
<evidence type="ECO:0000256" key="5">
    <source>
        <dbReference type="ARBA" id="ARBA00023125"/>
    </source>
</evidence>
<dbReference type="InterPro" id="IPR036388">
    <property type="entry name" value="WH-like_DNA-bd_sf"/>
</dbReference>
<evidence type="ECO:0000256" key="4">
    <source>
        <dbReference type="ARBA" id="ARBA00023015"/>
    </source>
</evidence>
<evidence type="ECO:0000256" key="3">
    <source>
        <dbReference type="ARBA" id="ARBA00022833"/>
    </source>
</evidence>
<comment type="similarity">
    <text evidence="1">Belongs to the Fur family.</text>
</comment>
<dbReference type="PANTHER" id="PTHR33202">
    <property type="entry name" value="ZINC UPTAKE REGULATION PROTEIN"/>
    <property type="match status" value="1"/>
</dbReference>
<name>A0ABM8HMJ8_9BACT</name>
<dbReference type="SUPFAM" id="SSF46785">
    <property type="entry name" value="Winged helix' DNA-binding domain"/>
    <property type="match status" value="1"/>
</dbReference>
<keyword evidence="8" id="KW-1185">Reference proteome</keyword>
<dbReference type="PANTHER" id="PTHR33202:SF8">
    <property type="entry name" value="PEROXIDE-RESPONSIVE REPRESSOR PERR"/>
    <property type="match status" value="1"/>
</dbReference>
<evidence type="ECO:0000256" key="1">
    <source>
        <dbReference type="ARBA" id="ARBA00007957"/>
    </source>
</evidence>